<evidence type="ECO:0000256" key="2">
    <source>
        <dbReference type="ARBA" id="ARBA00023163"/>
    </source>
</evidence>
<evidence type="ECO:0000256" key="1">
    <source>
        <dbReference type="ARBA" id="ARBA00004123"/>
    </source>
</evidence>
<organism evidence="4 5">
    <name type="scientific">Durusdinium trenchii</name>
    <dbReference type="NCBI Taxonomy" id="1381693"/>
    <lineage>
        <taxon>Eukaryota</taxon>
        <taxon>Sar</taxon>
        <taxon>Alveolata</taxon>
        <taxon>Dinophyceae</taxon>
        <taxon>Suessiales</taxon>
        <taxon>Symbiodiniaceae</taxon>
        <taxon>Durusdinium</taxon>
    </lineage>
</organism>
<dbReference type="InterPro" id="IPR015943">
    <property type="entry name" value="WD40/YVTN_repeat-like_dom_sf"/>
</dbReference>
<keyword evidence="2" id="KW-0804">Transcription</keyword>
<accession>A0ABP0M133</accession>
<dbReference type="InterPro" id="IPR036322">
    <property type="entry name" value="WD40_repeat_dom_sf"/>
</dbReference>
<sequence>MHPKLPTSHIYDHDCSILVLHGSNFYKSLCHPGKSFAVLNTGCYVSLAAWSPCGLVLALAVHGREQPASPAEGPAQGLAALQLWRVQLEEASPTSSLRVGLVHEGGCARSLEWLPSKSHKDRLGLLLACLGDGKLCTWARDAALQDCNPFALATGPSVSRPFFVSSLPSPGAQPAAVWQRYLQCASARAGSADPTGLTIAAGCERGVVLVWRLSGKGTPERAPCEVLKPNTLDADLVVSIAWCPRSEELLVAGLSTGYLVLWDLSVPVVPLRCFMPASRLPMMNLSWTSDSTLCLPSECAIIEMHEQRMSQIRSNRGSGGKHLVKCAGMCSTAPGIFSAWSDGVLNLTPRRCLHFGKNLRSREAQHLGLSVPDQVSFSSNECILFSFPLLLALVLC</sequence>
<protein>
    <submittedName>
        <fullName evidence="4">Uncharacterized protein</fullName>
    </submittedName>
</protein>
<dbReference type="Proteomes" id="UP001642464">
    <property type="component" value="Unassembled WGS sequence"/>
</dbReference>
<evidence type="ECO:0000256" key="3">
    <source>
        <dbReference type="ARBA" id="ARBA00023242"/>
    </source>
</evidence>
<keyword evidence="3" id="KW-0539">Nucleus</keyword>
<name>A0ABP0M133_9DINO</name>
<reference evidence="4 5" key="1">
    <citation type="submission" date="2024-02" db="EMBL/GenBank/DDBJ databases">
        <authorList>
            <person name="Chen Y."/>
            <person name="Shah S."/>
            <person name="Dougan E. K."/>
            <person name="Thang M."/>
            <person name="Chan C."/>
        </authorList>
    </citation>
    <scope>NUCLEOTIDE SEQUENCE [LARGE SCALE GENOMIC DNA]</scope>
</reference>
<dbReference type="PANTHER" id="PTHR15052">
    <property type="entry name" value="RNA POLYMERASE III TRANSCRIPTION INITIATION FACTOR COMPLEX SUBUNIT"/>
    <property type="match status" value="1"/>
</dbReference>
<evidence type="ECO:0000313" key="4">
    <source>
        <dbReference type="EMBL" id="CAK9045194.1"/>
    </source>
</evidence>
<dbReference type="SUPFAM" id="SSF50978">
    <property type="entry name" value="WD40 repeat-like"/>
    <property type="match status" value="1"/>
</dbReference>
<dbReference type="EMBL" id="CAXAMM010019224">
    <property type="protein sequence ID" value="CAK9045194.1"/>
    <property type="molecule type" value="Genomic_DNA"/>
</dbReference>
<evidence type="ECO:0000313" key="5">
    <source>
        <dbReference type="Proteomes" id="UP001642464"/>
    </source>
</evidence>
<keyword evidence="5" id="KW-1185">Reference proteome</keyword>
<comment type="subcellular location">
    <subcellularLocation>
        <location evidence="1">Nucleus</location>
    </subcellularLocation>
</comment>
<comment type="caution">
    <text evidence="4">The sequence shown here is derived from an EMBL/GenBank/DDBJ whole genome shotgun (WGS) entry which is preliminary data.</text>
</comment>
<dbReference type="Gene3D" id="2.130.10.10">
    <property type="entry name" value="YVTN repeat-like/Quinoprotein amine dehydrogenase"/>
    <property type="match status" value="1"/>
</dbReference>
<gene>
    <name evidence="4" type="ORF">SCF082_LOCUS25559</name>
</gene>
<proteinExistence type="predicted"/>
<dbReference type="InterPro" id="IPR052416">
    <property type="entry name" value="GTF3C_component"/>
</dbReference>
<dbReference type="PANTHER" id="PTHR15052:SF2">
    <property type="entry name" value="GENERAL TRANSCRIPTION FACTOR 3C POLYPEPTIDE 2"/>
    <property type="match status" value="1"/>
</dbReference>